<dbReference type="RefSeq" id="WP_142552266.1">
    <property type="nucleotide sequence ID" value="NZ_VIFX01000012.1"/>
</dbReference>
<dbReference type="Proteomes" id="UP000315759">
    <property type="component" value="Unassembled WGS sequence"/>
</dbReference>
<sequence length="164" mass="16795">MSTSEQPPTQRVIPIVALVLSVIAVGLAAWAVLRPTSSGPAEPTYTAAQQSDAKTAICAATDLVRRGVSLNTNLQIPGGEADVTGSLAVAANARVSLSDGGQYLISRLDPATPTELAASVKEFANTLLDIGAAATAGSPNTDPEQAARLRTADTQNNAVIERCK</sequence>
<gene>
    <name evidence="2" type="ORF">D8S82_11710</name>
</gene>
<dbReference type="EMBL" id="VIFX01000012">
    <property type="protein sequence ID" value="TQR86516.1"/>
    <property type="molecule type" value="Genomic_DNA"/>
</dbReference>
<accession>A0A544W2P5</accession>
<organism evidence="2 3">
    <name type="scientific">Mycolicibacterium hodleri</name>
    <dbReference type="NCBI Taxonomy" id="49897"/>
    <lineage>
        <taxon>Bacteria</taxon>
        <taxon>Bacillati</taxon>
        <taxon>Actinomycetota</taxon>
        <taxon>Actinomycetes</taxon>
        <taxon>Mycobacteriales</taxon>
        <taxon>Mycobacteriaceae</taxon>
        <taxon>Mycolicibacterium</taxon>
    </lineage>
</organism>
<evidence type="ECO:0000313" key="3">
    <source>
        <dbReference type="Proteomes" id="UP000315759"/>
    </source>
</evidence>
<dbReference type="AlphaFoldDB" id="A0A544W2P5"/>
<protein>
    <recommendedName>
        <fullName evidence="4">Alanine and proline rich membrane protein</fullName>
    </recommendedName>
</protein>
<keyword evidence="1" id="KW-1133">Transmembrane helix</keyword>
<feature type="transmembrane region" description="Helical" evidence="1">
    <location>
        <begin position="12"/>
        <end position="33"/>
    </location>
</feature>
<evidence type="ECO:0000313" key="2">
    <source>
        <dbReference type="EMBL" id="TQR86516.1"/>
    </source>
</evidence>
<comment type="caution">
    <text evidence="2">The sequence shown here is derived from an EMBL/GenBank/DDBJ whole genome shotgun (WGS) entry which is preliminary data.</text>
</comment>
<name>A0A544W2P5_9MYCO</name>
<evidence type="ECO:0008006" key="4">
    <source>
        <dbReference type="Google" id="ProtNLM"/>
    </source>
</evidence>
<evidence type="ECO:0000256" key="1">
    <source>
        <dbReference type="SAM" id="Phobius"/>
    </source>
</evidence>
<reference evidence="2 3" key="1">
    <citation type="submission" date="2018-10" db="EMBL/GenBank/DDBJ databases">
        <title>Draft genome of Mycobacterium hodleri strain B.</title>
        <authorList>
            <person name="Amande T.J."/>
            <person name="Mcgenity T.J."/>
        </authorList>
    </citation>
    <scope>NUCLEOTIDE SEQUENCE [LARGE SCALE GENOMIC DNA]</scope>
    <source>
        <strain evidence="2 3">B</strain>
    </source>
</reference>
<keyword evidence="1" id="KW-0472">Membrane</keyword>
<keyword evidence="1" id="KW-0812">Transmembrane</keyword>
<proteinExistence type="predicted"/>
<keyword evidence="3" id="KW-1185">Reference proteome</keyword>